<evidence type="ECO:0000313" key="2">
    <source>
        <dbReference type="EMBL" id="OHA32515.1"/>
    </source>
</evidence>
<gene>
    <name evidence="2" type="ORF">A2928_01620</name>
</gene>
<proteinExistence type="predicted"/>
<dbReference type="AlphaFoldDB" id="A0A1G2N8Q7"/>
<protein>
    <recommendedName>
        <fullName evidence="1">Transcriptional repressor PaaX-like central Cas2-like domain-containing protein</fullName>
    </recommendedName>
</protein>
<reference evidence="2 3" key="1">
    <citation type="journal article" date="2016" name="Nat. Commun.">
        <title>Thousands of microbial genomes shed light on interconnected biogeochemical processes in an aquifer system.</title>
        <authorList>
            <person name="Anantharaman K."/>
            <person name="Brown C.T."/>
            <person name="Hug L.A."/>
            <person name="Sharon I."/>
            <person name="Castelle C.J."/>
            <person name="Probst A.J."/>
            <person name="Thomas B.C."/>
            <person name="Singh A."/>
            <person name="Wilkins M.J."/>
            <person name="Karaoz U."/>
            <person name="Brodie E.L."/>
            <person name="Williams K.H."/>
            <person name="Hubbard S.S."/>
            <person name="Banfield J.F."/>
        </authorList>
    </citation>
    <scope>NUCLEOTIDE SEQUENCE [LARGE SCALE GENOMIC DNA]</scope>
</reference>
<evidence type="ECO:0000313" key="3">
    <source>
        <dbReference type="Proteomes" id="UP000176221"/>
    </source>
</evidence>
<dbReference type="STRING" id="1802319.A2928_01620"/>
<organism evidence="2 3">
    <name type="scientific">Candidatus Taylorbacteria bacterium RIFCSPLOWO2_01_FULL_45_15b</name>
    <dbReference type="NCBI Taxonomy" id="1802319"/>
    <lineage>
        <taxon>Bacteria</taxon>
        <taxon>Candidatus Tayloriibacteriota</taxon>
    </lineage>
</organism>
<dbReference type="EMBL" id="MHRX01000043">
    <property type="protein sequence ID" value="OHA32515.1"/>
    <property type="molecule type" value="Genomic_DNA"/>
</dbReference>
<name>A0A1G2N8Q7_9BACT</name>
<evidence type="ECO:0000259" key="1">
    <source>
        <dbReference type="Pfam" id="PF20803"/>
    </source>
</evidence>
<dbReference type="Gene3D" id="3.30.70.2650">
    <property type="match status" value="1"/>
</dbReference>
<dbReference type="Pfam" id="PF20803">
    <property type="entry name" value="PaaX_M"/>
    <property type="match status" value="1"/>
</dbReference>
<comment type="caution">
    <text evidence="2">The sequence shown here is derived from an EMBL/GenBank/DDBJ whole genome shotgun (WGS) entry which is preliminary data.</text>
</comment>
<dbReference type="InterPro" id="IPR048846">
    <property type="entry name" value="PaaX-like_central"/>
</dbReference>
<sequence length="190" mass="22787">MEKKKKTRIKIGHVQQKILLLLLGGLVLGLTRSPRQYYRVVRAIGAEWKEINRQTLNESIKRLYKSHLVIARENEDGTTTLELNKKGKVMALTFDADRMKVHPMKRWDNKWRIAIFDIPEYLKSKRDALRMHMKQIGFIEYQKSAFITAWECRNEFEFVVEFHDLRKFVRFIVAESIDNELHFKKLFYLK</sequence>
<dbReference type="Proteomes" id="UP000176221">
    <property type="component" value="Unassembled WGS sequence"/>
</dbReference>
<feature type="domain" description="Transcriptional repressor PaaX-like central Cas2-like" evidence="1">
    <location>
        <begin position="105"/>
        <end position="178"/>
    </location>
</feature>
<accession>A0A1G2N8Q7</accession>